<feature type="compositionally biased region" description="Low complexity" evidence="1">
    <location>
        <begin position="195"/>
        <end position="226"/>
    </location>
</feature>
<keyword evidence="4" id="KW-1185">Reference proteome</keyword>
<dbReference type="EMBL" id="BNCQ01000021">
    <property type="protein sequence ID" value="GIM06348.1"/>
    <property type="molecule type" value="Genomic_DNA"/>
</dbReference>
<proteinExistence type="predicted"/>
<gene>
    <name evidence="2" type="ORF">Vretifemale_13920</name>
    <name evidence="3" type="ORF">Vretimale_10680</name>
</gene>
<evidence type="ECO:0000256" key="1">
    <source>
        <dbReference type="SAM" id="MobiDB-lite"/>
    </source>
</evidence>
<dbReference type="AlphaFoldDB" id="A0A8J4FR11"/>
<dbReference type="PANTHER" id="PTHR36763:SF1">
    <property type="entry name" value="EXPRESSED PROTEIN"/>
    <property type="match status" value="1"/>
</dbReference>
<reference evidence="2" key="1">
    <citation type="journal article" date="2021" name="Proc. Natl. Acad. Sci. U.S.A.">
        <title>Three genomes in the algal genus Volvox reveal the fate of a haploid sex-determining region after a transition to homothallism.</title>
        <authorList>
            <person name="Yamamoto K."/>
            <person name="Hamaji T."/>
            <person name="Kawai-Toyooka H."/>
            <person name="Matsuzaki R."/>
            <person name="Takahashi F."/>
            <person name="Nishimura Y."/>
            <person name="Kawachi M."/>
            <person name="Noguchi H."/>
            <person name="Minakuchi Y."/>
            <person name="Umen J.G."/>
            <person name="Toyoda A."/>
            <person name="Nozaki H."/>
        </authorList>
    </citation>
    <scope>NUCLEOTIDE SEQUENCE</scope>
    <source>
        <strain evidence="3">NIES-3785</strain>
        <strain evidence="2">NIES-3786</strain>
    </source>
</reference>
<evidence type="ECO:0000313" key="2">
    <source>
        <dbReference type="EMBL" id="GIL85370.1"/>
    </source>
</evidence>
<name>A0A8J4FR11_9CHLO</name>
<evidence type="ECO:0000313" key="3">
    <source>
        <dbReference type="EMBL" id="GIM06348.1"/>
    </source>
</evidence>
<feature type="region of interest" description="Disordered" evidence="1">
    <location>
        <begin position="178"/>
        <end position="226"/>
    </location>
</feature>
<accession>A0A8J4FR11</accession>
<dbReference type="Proteomes" id="UP000722791">
    <property type="component" value="Unassembled WGS sequence"/>
</dbReference>
<organism evidence="2 4">
    <name type="scientific">Volvox reticuliferus</name>
    <dbReference type="NCBI Taxonomy" id="1737510"/>
    <lineage>
        <taxon>Eukaryota</taxon>
        <taxon>Viridiplantae</taxon>
        <taxon>Chlorophyta</taxon>
        <taxon>core chlorophytes</taxon>
        <taxon>Chlorophyceae</taxon>
        <taxon>CS clade</taxon>
        <taxon>Chlamydomonadales</taxon>
        <taxon>Volvocaceae</taxon>
        <taxon>Volvox</taxon>
    </lineage>
</organism>
<evidence type="ECO:0000313" key="4">
    <source>
        <dbReference type="Proteomes" id="UP000747110"/>
    </source>
</evidence>
<comment type="caution">
    <text evidence="2">The sequence shown here is derived from an EMBL/GenBank/DDBJ whole genome shotgun (WGS) entry which is preliminary data.</text>
</comment>
<protein>
    <submittedName>
        <fullName evidence="2">Uncharacterized protein</fullName>
    </submittedName>
</protein>
<dbReference type="EMBL" id="BNCP01000032">
    <property type="protein sequence ID" value="GIL85370.1"/>
    <property type="molecule type" value="Genomic_DNA"/>
</dbReference>
<dbReference type="OrthoDB" id="529725at2759"/>
<dbReference type="PANTHER" id="PTHR36763">
    <property type="entry name" value="EXPRESSED PROTEIN"/>
    <property type="match status" value="1"/>
</dbReference>
<dbReference type="Proteomes" id="UP000747110">
    <property type="component" value="Unassembled WGS sequence"/>
</dbReference>
<sequence>MQWLNSLVSEYEGRPLQKTGMLTKEQLTQFFQESARQFNNPEFKQLLSVANKARGSGAVEEAINGMQREIFHSIGVQGDFGLKCLAKVNQVYTDDAVFLRQFYEHVQKEEMVMDEAEMPEALFKSKYETLNRFREDMEARMSKMKDMSPEEQAAYMSQVYKEILAQSIGADECCSNPHGCSHRHHHGAAGPQPPAAQGAPSVALVPGAAGAQAAQPPVAAGPSVASAMTEAEQLDFFSSLSNTSGKP</sequence>